<proteinExistence type="predicted"/>
<organism evidence="1 2">
    <name type="scientific">Hymenobacter defluvii</name>
    <dbReference type="NCBI Taxonomy" id="2054411"/>
    <lineage>
        <taxon>Bacteria</taxon>
        <taxon>Pseudomonadati</taxon>
        <taxon>Bacteroidota</taxon>
        <taxon>Cytophagia</taxon>
        <taxon>Cytophagales</taxon>
        <taxon>Hymenobacteraceae</taxon>
        <taxon>Hymenobacter</taxon>
    </lineage>
</organism>
<accession>A0ABS3TIT3</accession>
<dbReference type="RefSeq" id="WP_208309235.1">
    <property type="nucleotide sequence ID" value="NZ_JAGETX010000024.1"/>
</dbReference>
<dbReference type="Proteomes" id="UP000670527">
    <property type="component" value="Unassembled WGS sequence"/>
</dbReference>
<name>A0ABS3TIT3_9BACT</name>
<dbReference type="EMBL" id="JAGETX010000024">
    <property type="protein sequence ID" value="MBO3273088.1"/>
    <property type="molecule type" value="Genomic_DNA"/>
</dbReference>
<sequence length="135" mass="15211">MSSLVNTANSYIIPLIWEVYGTLEIEAPTLREAMLLAQGQEGSLPTRFSSLEGSERVDVSSIRHENAGVPFEATDAQYLTEQEARQHYSTLHPHPVYSVAQGQHQVGEGKTTEGYHDWVSRLEVQQWLDDNDPDR</sequence>
<gene>
    <name evidence="1" type="ORF">J4D97_20730</name>
</gene>
<evidence type="ECO:0000313" key="2">
    <source>
        <dbReference type="Proteomes" id="UP000670527"/>
    </source>
</evidence>
<reference evidence="1 2" key="1">
    <citation type="submission" date="2021-03" db="EMBL/GenBank/DDBJ databases">
        <authorList>
            <person name="Kim M.K."/>
        </authorList>
    </citation>
    <scope>NUCLEOTIDE SEQUENCE [LARGE SCALE GENOMIC DNA]</scope>
    <source>
        <strain evidence="1 2">BT507</strain>
    </source>
</reference>
<evidence type="ECO:0000313" key="1">
    <source>
        <dbReference type="EMBL" id="MBO3273088.1"/>
    </source>
</evidence>
<protein>
    <submittedName>
        <fullName evidence="1">Uncharacterized protein</fullName>
    </submittedName>
</protein>
<keyword evidence="2" id="KW-1185">Reference proteome</keyword>
<comment type="caution">
    <text evidence="1">The sequence shown here is derived from an EMBL/GenBank/DDBJ whole genome shotgun (WGS) entry which is preliminary data.</text>
</comment>